<keyword evidence="3" id="KW-0997">Cell inner membrane</keyword>
<evidence type="ECO:0000256" key="1">
    <source>
        <dbReference type="ARBA" id="ARBA00004533"/>
    </source>
</evidence>
<evidence type="ECO:0000313" key="8">
    <source>
        <dbReference type="Proteomes" id="UP000186894"/>
    </source>
</evidence>
<name>A0A1Q8ZYK9_9HYPH</name>
<gene>
    <name evidence="7" type="ORF">BJF95_12220</name>
</gene>
<dbReference type="GO" id="GO:0005886">
    <property type="term" value="C:plasma membrane"/>
    <property type="evidence" value="ECO:0007669"/>
    <property type="project" value="UniProtKB-SubCell"/>
</dbReference>
<reference evidence="7 8" key="1">
    <citation type="submission" date="2016-09" db="EMBL/GenBank/DDBJ databases">
        <title>Rhizobium oryziradicis sp. nov., isolated from the root of rice.</title>
        <authorList>
            <person name="Zhao J."/>
            <person name="Zhang X."/>
        </authorList>
    </citation>
    <scope>NUCLEOTIDE SEQUENCE [LARGE SCALE GENOMIC DNA]</scope>
    <source>
        <strain evidence="7 8">N19</strain>
    </source>
</reference>
<evidence type="ECO:0000256" key="3">
    <source>
        <dbReference type="ARBA" id="ARBA00022519"/>
    </source>
</evidence>
<proteinExistence type="predicted"/>
<dbReference type="GO" id="GO:0016746">
    <property type="term" value="F:acyltransferase activity"/>
    <property type="evidence" value="ECO:0007669"/>
    <property type="project" value="UniProtKB-KW"/>
</dbReference>
<dbReference type="EMBL" id="MKIM01000015">
    <property type="protein sequence ID" value="OLP47008.1"/>
    <property type="molecule type" value="Genomic_DNA"/>
</dbReference>
<comment type="caution">
    <text evidence="7">The sequence shown here is derived from an EMBL/GenBank/DDBJ whole genome shotgun (WGS) entry which is preliminary data.</text>
</comment>
<keyword evidence="2" id="KW-1003">Cell membrane</keyword>
<evidence type="ECO:0000313" key="7">
    <source>
        <dbReference type="EMBL" id="OLP47008.1"/>
    </source>
</evidence>
<dbReference type="PANTHER" id="PTHR30606:SF10">
    <property type="entry name" value="PHOSPHATIDYLINOSITOL MANNOSIDE ACYLTRANSFERASE"/>
    <property type="match status" value="1"/>
</dbReference>
<evidence type="ECO:0008006" key="9">
    <source>
        <dbReference type="Google" id="ProtNLM"/>
    </source>
</evidence>
<dbReference type="InterPro" id="IPR004960">
    <property type="entry name" value="LipA_acyltrans"/>
</dbReference>
<evidence type="ECO:0000256" key="4">
    <source>
        <dbReference type="ARBA" id="ARBA00022679"/>
    </source>
</evidence>
<keyword evidence="4" id="KW-0808">Transferase</keyword>
<dbReference type="STRING" id="1867956.BJF95_12220"/>
<dbReference type="OrthoDB" id="7463125at2"/>
<comment type="subcellular location">
    <subcellularLocation>
        <location evidence="1">Cell inner membrane</location>
    </subcellularLocation>
</comment>
<dbReference type="GO" id="GO:0009247">
    <property type="term" value="P:glycolipid biosynthetic process"/>
    <property type="evidence" value="ECO:0007669"/>
    <property type="project" value="UniProtKB-ARBA"/>
</dbReference>
<keyword evidence="8" id="KW-1185">Reference proteome</keyword>
<dbReference type="AlphaFoldDB" id="A0A1Q8ZYK9"/>
<keyword evidence="5" id="KW-0472">Membrane</keyword>
<evidence type="ECO:0000256" key="5">
    <source>
        <dbReference type="ARBA" id="ARBA00023136"/>
    </source>
</evidence>
<protein>
    <recommendedName>
        <fullName evidence="9">Lipid A biosynthesis lauroyl acyltransferase</fullName>
    </recommendedName>
</protein>
<accession>A0A1Q8ZYK9</accession>
<evidence type="ECO:0000256" key="6">
    <source>
        <dbReference type="ARBA" id="ARBA00023315"/>
    </source>
</evidence>
<keyword evidence="6" id="KW-0012">Acyltransferase</keyword>
<organism evidence="7 8">
    <name type="scientific">Rhizobium oryziradicis</name>
    <dbReference type="NCBI Taxonomy" id="1867956"/>
    <lineage>
        <taxon>Bacteria</taxon>
        <taxon>Pseudomonadati</taxon>
        <taxon>Pseudomonadota</taxon>
        <taxon>Alphaproteobacteria</taxon>
        <taxon>Hyphomicrobiales</taxon>
        <taxon>Rhizobiaceae</taxon>
        <taxon>Rhizobium/Agrobacterium group</taxon>
        <taxon>Rhizobium</taxon>
    </lineage>
</organism>
<dbReference type="Pfam" id="PF03279">
    <property type="entry name" value="Lip_A_acyltrans"/>
    <property type="match status" value="1"/>
</dbReference>
<sequence length="291" mass="32827">MKSFAQKATEAWERGAYNLMRRLPVDMSSDLGSFLVRTNVRFNRPEILAGARRNLAIHRPDWTPEQIEAGVQTFLDNVGRFMGEFAALPRIERMGRASVEGVDHILPYFGKRPLLALPLHISNWEASGACLQTVGLKFATFYDPPASAVQREIVINTREALGFQLLTPDRKGLQEAMRLLDDNKAVAIFPDEARHGRSMAPLFGRPPHTKGNLAIAAKLARKYNCAISVTYIERKDKCRFVMHWCPVHEMPAAEKSTPLDDVAFLNGLIEPVIKANIERWYFLDDAIDPIE</sequence>
<dbReference type="RefSeq" id="WP_075637431.1">
    <property type="nucleotide sequence ID" value="NZ_MKIM01000015.1"/>
</dbReference>
<evidence type="ECO:0000256" key="2">
    <source>
        <dbReference type="ARBA" id="ARBA00022475"/>
    </source>
</evidence>
<dbReference type="PANTHER" id="PTHR30606">
    <property type="entry name" value="LIPID A BIOSYNTHESIS LAUROYL ACYLTRANSFERASE"/>
    <property type="match status" value="1"/>
</dbReference>
<dbReference type="CDD" id="cd07984">
    <property type="entry name" value="LPLAT_LABLAT-like"/>
    <property type="match status" value="1"/>
</dbReference>
<dbReference type="Proteomes" id="UP000186894">
    <property type="component" value="Unassembled WGS sequence"/>
</dbReference>